<evidence type="ECO:0000256" key="6">
    <source>
        <dbReference type="ARBA" id="ARBA00023136"/>
    </source>
</evidence>
<evidence type="ECO:0000313" key="13">
    <source>
        <dbReference type="EnsemblMetazoa" id="CapteP125249"/>
    </source>
</evidence>
<feature type="transmembrane region" description="Helical" evidence="10">
    <location>
        <begin position="265"/>
        <end position="287"/>
    </location>
</feature>
<evidence type="ECO:0000256" key="2">
    <source>
        <dbReference type="ARBA" id="ARBA00022475"/>
    </source>
</evidence>
<evidence type="ECO:0000256" key="4">
    <source>
        <dbReference type="ARBA" id="ARBA00022989"/>
    </source>
</evidence>
<dbReference type="PRINTS" id="PR00237">
    <property type="entry name" value="GPCRRHODOPSN"/>
</dbReference>
<evidence type="ECO:0000313" key="14">
    <source>
        <dbReference type="Proteomes" id="UP000014760"/>
    </source>
</evidence>
<dbReference type="HOGENOM" id="CLU_009579_15_2_1"/>
<proteinExistence type="inferred from homology"/>
<dbReference type="Gene3D" id="1.20.1070.10">
    <property type="entry name" value="Rhodopsin 7-helix transmembrane proteins"/>
    <property type="match status" value="1"/>
</dbReference>
<name>R7U4C9_CAPTE</name>
<keyword evidence="2" id="KW-1003">Cell membrane</keyword>
<dbReference type="EMBL" id="AMQN01009396">
    <property type="status" value="NOT_ANNOTATED_CDS"/>
    <property type="molecule type" value="Genomic_DNA"/>
</dbReference>
<dbReference type="EMBL" id="KB305308">
    <property type="protein sequence ID" value="ELU01220.1"/>
    <property type="molecule type" value="Genomic_DNA"/>
</dbReference>
<feature type="transmembrane region" description="Helical" evidence="10">
    <location>
        <begin position="74"/>
        <end position="93"/>
    </location>
</feature>
<reference evidence="13" key="3">
    <citation type="submission" date="2015-06" db="UniProtKB">
        <authorList>
            <consortium name="EnsemblMetazoa"/>
        </authorList>
    </citation>
    <scope>IDENTIFICATION</scope>
</reference>
<gene>
    <name evidence="12" type="ORF">CAPTEDRAFT_125249</name>
</gene>
<dbReference type="EMBL" id="AMQN01009397">
    <property type="status" value="NOT_ANNOTATED_CDS"/>
    <property type="molecule type" value="Genomic_DNA"/>
</dbReference>
<dbReference type="Proteomes" id="UP000014760">
    <property type="component" value="Unassembled WGS sequence"/>
</dbReference>
<dbReference type="GO" id="GO:0005886">
    <property type="term" value="C:plasma membrane"/>
    <property type="evidence" value="ECO:0007669"/>
    <property type="project" value="UniProtKB-SubCell"/>
</dbReference>
<evidence type="ECO:0000256" key="9">
    <source>
        <dbReference type="ARBA" id="ARBA00023224"/>
    </source>
</evidence>
<dbReference type="GO" id="GO:0005000">
    <property type="term" value="F:vasopressin receptor activity"/>
    <property type="evidence" value="ECO:0007669"/>
    <property type="project" value="InterPro"/>
</dbReference>
<comment type="subcellular location">
    <subcellularLocation>
        <location evidence="1 10">Cell membrane</location>
        <topology evidence="1 10">Multi-pass membrane protein</topology>
    </subcellularLocation>
</comment>
<feature type="transmembrane region" description="Helical" evidence="10">
    <location>
        <begin position="113"/>
        <end position="133"/>
    </location>
</feature>
<dbReference type="InterPro" id="IPR017452">
    <property type="entry name" value="GPCR_Rhodpsn_7TM"/>
</dbReference>
<keyword evidence="4 10" id="KW-1133">Transmembrane helix</keyword>
<dbReference type="PRINTS" id="PR00896">
    <property type="entry name" value="VASOPRESSINR"/>
</dbReference>
<evidence type="ECO:0000256" key="8">
    <source>
        <dbReference type="ARBA" id="ARBA00023180"/>
    </source>
</evidence>
<evidence type="ECO:0000313" key="12">
    <source>
        <dbReference type="EMBL" id="ELU01220.1"/>
    </source>
</evidence>
<protein>
    <recommendedName>
        <fullName evidence="11">G-protein coupled receptors family 1 profile domain-containing protein</fullName>
    </recommendedName>
</protein>
<dbReference type="SUPFAM" id="SSF81321">
    <property type="entry name" value="Family A G protein-coupled receptor-like"/>
    <property type="match status" value="1"/>
</dbReference>
<keyword evidence="14" id="KW-1185">Reference proteome</keyword>
<sequence>MNFTTSLDVWQQENASTVGPGAAGPPREIQFNGDSVVSIVTYSVLFCFSAVGNLSVFLTLVAARYQRRASRVSLFILHLTVADLFVTFVMIPMEIGWHVTVSWKAGDVACRLLMVLRTFGFYLSSLILIAISLDRYLSIAHPISIQSAGRRSRIMILVAWVIGFIASLPQSLIFHAAQHPEFELYVQCVTFGSFPTQAHELAYNLFNMFLLYSIPLIAIVLCYSLILREMDASQNTFEIMADPDPIVGQTGRLDKARLHTLKMTIVIVAVFIVCWTPYFIMHILWWIDKNTAEKVNPKIQRGLFIFAVSNSCVNPVIYGQYFM</sequence>
<dbReference type="FunCoup" id="R7U4C9">
    <property type="interactions" value="172"/>
</dbReference>
<evidence type="ECO:0000256" key="5">
    <source>
        <dbReference type="ARBA" id="ARBA00023040"/>
    </source>
</evidence>
<keyword evidence="7 10" id="KW-0675">Receptor</keyword>
<keyword evidence="5 10" id="KW-0297">G-protein coupled receptor</keyword>
<dbReference type="OrthoDB" id="6435638at2759"/>
<feature type="domain" description="G-protein coupled receptors family 1 profile" evidence="11">
    <location>
        <begin position="52"/>
        <end position="318"/>
    </location>
</feature>
<comment type="similarity">
    <text evidence="10">Belongs to the G-protein coupled receptor 1 family. Vasopressin/oxytocin receptor subfamily.</text>
</comment>
<dbReference type="OMA" id="LHQDPHE"/>
<dbReference type="STRING" id="283909.R7U4C9"/>
<dbReference type="PANTHER" id="PTHR24241">
    <property type="entry name" value="NEUROPEPTIDE RECEPTOR-RELATED G-PROTEIN COUPLED RECEPTOR"/>
    <property type="match status" value="1"/>
</dbReference>
<evidence type="ECO:0000256" key="10">
    <source>
        <dbReference type="RuleBase" id="RU046427"/>
    </source>
</evidence>
<dbReference type="GO" id="GO:0032870">
    <property type="term" value="P:cellular response to hormone stimulus"/>
    <property type="evidence" value="ECO:0007669"/>
    <property type="project" value="TreeGrafter"/>
</dbReference>
<reference evidence="12 14" key="2">
    <citation type="journal article" date="2013" name="Nature">
        <title>Insights into bilaterian evolution from three spiralian genomes.</title>
        <authorList>
            <person name="Simakov O."/>
            <person name="Marletaz F."/>
            <person name="Cho S.J."/>
            <person name="Edsinger-Gonzales E."/>
            <person name="Havlak P."/>
            <person name="Hellsten U."/>
            <person name="Kuo D.H."/>
            <person name="Larsson T."/>
            <person name="Lv J."/>
            <person name="Arendt D."/>
            <person name="Savage R."/>
            <person name="Osoegawa K."/>
            <person name="de Jong P."/>
            <person name="Grimwood J."/>
            <person name="Chapman J.A."/>
            <person name="Shapiro H."/>
            <person name="Aerts A."/>
            <person name="Otillar R.P."/>
            <person name="Terry A.Y."/>
            <person name="Boore J.L."/>
            <person name="Grigoriev I.V."/>
            <person name="Lindberg D.R."/>
            <person name="Seaver E.C."/>
            <person name="Weisblat D.A."/>
            <person name="Putnam N.H."/>
            <person name="Rokhsar D.S."/>
        </authorList>
    </citation>
    <scope>NUCLEOTIDE SEQUENCE</scope>
    <source>
        <strain evidence="12 14">I ESC-2004</strain>
    </source>
</reference>
<keyword evidence="9 10" id="KW-0807">Transducer</keyword>
<accession>R7U4C9</accession>
<dbReference type="Pfam" id="PF00001">
    <property type="entry name" value="7tm_1"/>
    <property type="match status" value="1"/>
</dbReference>
<dbReference type="PROSITE" id="PS00237">
    <property type="entry name" value="G_PROTEIN_RECEP_F1_1"/>
    <property type="match status" value="1"/>
</dbReference>
<keyword evidence="8 10" id="KW-0325">Glycoprotein</keyword>
<feature type="transmembrane region" description="Helical" evidence="10">
    <location>
        <begin position="299"/>
        <end position="318"/>
    </location>
</feature>
<organism evidence="12">
    <name type="scientific">Capitella teleta</name>
    <name type="common">Polychaete worm</name>
    <dbReference type="NCBI Taxonomy" id="283909"/>
    <lineage>
        <taxon>Eukaryota</taxon>
        <taxon>Metazoa</taxon>
        <taxon>Spiralia</taxon>
        <taxon>Lophotrochozoa</taxon>
        <taxon>Annelida</taxon>
        <taxon>Polychaeta</taxon>
        <taxon>Sedentaria</taxon>
        <taxon>Scolecida</taxon>
        <taxon>Capitellidae</taxon>
        <taxon>Capitella</taxon>
    </lineage>
</organism>
<dbReference type="PROSITE" id="PS50262">
    <property type="entry name" value="G_PROTEIN_RECEP_F1_2"/>
    <property type="match status" value="1"/>
</dbReference>
<dbReference type="GO" id="GO:0042277">
    <property type="term" value="F:peptide binding"/>
    <property type="evidence" value="ECO:0007669"/>
    <property type="project" value="TreeGrafter"/>
</dbReference>
<dbReference type="InterPro" id="IPR000276">
    <property type="entry name" value="GPCR_Rhodpsn"/>
</dbReference>
<reference evidence="14" key="1">
    <citation type="submission" date="2012-12" db="EMBL/GenBank/DDBJ databases">
        <authorList>
            <person name="Hellsten U."/>
            <person name="Grimwood J."/>
            <person name="Chapman J.A."/>
            <person name="Shapiro H."/>
            <person name="Aerts A."/>
            <person name="Otillar R.P."/>
            <person name="Terry A.Y."/>
            <person name="Boore J.L."/>
            <person name="Simakov O."/>
            <person name="Marletaz F."/>
            <person name="Cho S.-J."/>
            <person name="Edsinger-Gonzales E."/>
            <person name="Havlak P."/>
            <person name="Kuo D.-H."/>
            <person name="Larsson T."/>
            <person name="Lv J."/>
            <person name="Arendt D."/>
            <person name="Savage R."/>
            <person name="Osoegawa K."/>
            <person name="de Jong P."/>
            <person name="Lindberg D.R."/>
            <person name="Seaver E.C."/>
            <person name="Weisblat D.A."/>
            <person name="Putnam N.H."/>
            <person name="Grigoriev I.V."/>
            <person name="Rokhsar D.S."/>
        </authorList>
    </citation>
    <scope>NUCLEOTIDE SEQUENCE</scope>
    <source>
        <strain evidence="14">I ESC-2004</strain>
    </source>
</reference>
<feature type="transmembrane region" description="Helical" evidence="10">
    <location>
        <begin position="154"/>
        <end position="177"/>
    </location>
</feature>
<dbReference type="PANTHER" id="PTHR24241:SF59">
    <property type="entry name" value="ADIPOKINETIC HORMONE RECEPTOR, ISOFORM C"/>
    <property type="match status" value="1"/>
</dbReference>
<dbReference type="InterPro" id="IPR001817">
    <property type="entry name" value="Vasoprsn_rcpt"/>
</dbReference>
<keyword evidence="3 10" id="KW-0812">Transmembrane</keyword>
<evidence type="ECO:0000256" key="1">
    <source>
        <dbReference type="ARBA" id="ARBA00004651"/>
    </source>
</evidence>
<dbReference type="EnsemblMetazoa" id="CapteT125249">
    <property type="protein sequence ID" value="CapteP125249"/>
    <property type="gene ID" value="CapteG125249"/>
</dbReference>
<dbReference type="AlphaFoldDB" id="R7U4C9"/>
<feature type="transmembrane region" description="Helical" evidence="10">
    <location>
        <begin position="39"/>
        <end position="62"/>
    </location>
</feature>
<evidence type="ECO:0000259" key="11">
    <source>
        <dbReference type="PROSITE" id="PS50262"/>
    </source>
</evidence>
<evidence type="ECO:0000256" key="3">
    <source>
        <dbReference type="ARBA" id="ARBA00022692"/>
    </source>
</evidence>
<keyword evidence="6 10" id="KW-0472">Membrane</keyword>
<feature type="transmembrane region" description="Helical" evidence="10">
    <location>
        <begin position="209"/>
        <end position="227"/>
    </location>
</feature>
<evidence type="ECO:0000256" key="7">
    <source>
        <dbReference type="ARBA" id="ARBA00023170"/>
    </source>
</evidence>